<evidence type="ECO:0000313" key="1">
    <source>
        <dbReference type="EMBL" id="KAI9455987.1"/>
    </source>
</evidence>
<sequence>MLRPSKARVRKPFRSSPPSPLSTVTPSSRDMMANTFVPIRAKWFSSGQWIYAPQSTYDIKALNPTEEPPTSLKVLTWNVDFAALKADQRLKAALDYLQFKAFPDYEGGQPPPCLILLQEIALWAFDVLLEHPWVREYFIVVPGSPRTGWPKDGTYGTVTLVARSVPLVGSMCLHFKESKMGRNALVTDVALGGGAGEARWRVLRVINTHLESLLEGTARRVVQMGVIAELLREERSRGEEGGSTLVGGLVCGDMNAIAPSDQMLAERNGLVDAWKHARREGEDGDGATWGYQPRNRYPPGRLDRILHTKSDAFDVRDVRRVAVMLKMVEGNWISDHNALMCEVEAQPC</sequence>
<comment type="caution">
    <text evidence="1">The sequence shown here is derived from an EMBL/GenBank/DDBJ whole genome shotgun (WGS) entry which is preliminary data.</text>
</comment>
<gene>
    <name evidence="1" type="ORF">F5148DRAFT_1225037</name>
</gene>
<protein>
    <submittedName>
        <fullName evidence="1">Endonuclease/exonuclease/phosphatase</fullName>
    </submittedName>
</protein>
<reference evidence="1" key="1">
    <citation type="submission" date="2021-03" db="EMBL/GenBank/DDBJ databases">
        <title>Evolutionary priming and transition to the ectomycorrhizal habit in an iconic lineage of mushroom-forming fungi: is preadaptation a requirement?</title>
        <authorList>
            <consortium name="DOE Joint Genome Institute"/>
            <person name="Looney B.P."/>
            <person name="Miyauchi S."/>
            <person name="Morin E."/>
            <person name="Drula E."/>
            <person name="Courty P.E."/>
            <person name="Chicoki N."/>
            <person name="Fauchery L."/>
            <person name="Kohler A."/>
            <person name="Kuo A."/>
            <person name="LaButti K."/>
            <person name="Pangilinan J."/>
            <person name="Lipzen A."/>
            <person name="Riley R."/>
            <person name="Andreopoulos W."/>
            <person name="He G."/>
            <person name="Johnson J."/>
            <person name="Barry K.W."/>
            <person name="Grigoriev I.V."/>
            <person name="Nagy L."/>
            <person name="Hibbett D."/>
            <person name="Henrissat B."/>
            <person name="Matheny P.B."/>
            <person name="Labbe J."/>
            <person name="Martin A.F."/>
        </authorList>
    </citation>
    <scope>NUCLEOTIDE SEQUENCE</scope>
    <source>
        <strain evidence="1">BPL698</strain>
    </source>
</reference>
<dbReference type="Proteomes" id="UP001207468">
    <property type="component" value="Unassembled WGS sequence"/>
</dbReference>
<keyword evidence="2" id="KW-1185">Reference proteome</keyword>
<accession>A0ACC0U2N2</accession>
<evidence type="ECO:0000313" key="2">
    <source>
        <dbReference type="Proteomes" id="UP001207468"/>
    </source>
</evidence>
<keyword evidence="1" id="KW-0255">Endonuclease</keyword>
<keyword evidence="1" id="KW-0540">Nuclease</keyword>
<proteinExistence type="predicted"/>
<dbReference type="EMBL" id="JAGFNK010000243">
    <property type="protein sequence ID" value="KAI9455987.1"/>
    <property type="molecule type" value="Genomic_DNA"/>
</dbReference>
<name>A0ACC0U2N2_9AGAM</name>
<keyword evidence="1" id="KW-0378">Hydrolase</keyword>
<organism evidence="1 2">
    <name type="scientific">Russula earlei</name>
    <dbReference type="NCBI Taxonomy" id="71964"/>
    <lineage>
        <taxon>Eukaryota</taxon>
        <taxon>Fungi</taxon>
        <taxon>Dikarya</taxon>
        <taxon>Basidiomycota</taxon>
        <taxon>Agaricomycotina</taxon>
        <taxon>Agaricomycetes</taxon>
        <taxon>Russulales</taxon>
        <taxon>Russulaceae</taxon>
        <taxon>Russula</taxon>
    </lineage>
</organism>